<keyword evidence="4" id="KW-0808">Transferase</keyword>
<dbReference type="GO" id="GO:0030971">
    <property type="term" value="F:receptor tyrosine kinase binding"/>
    <property type="evidence" value="ECO:0007669"/>
    <property type="project" value="TreeGrafter"/>
</dbReference>
<dbReference type="GO" id="GO:0005737">
    <property type="term" value="C:cytoplasm"/>
    <property type="evidence" value="ECO:0007669"/>
    <property type="project" value="TreeGrafter"/>
</dbReference>
<accession>A0A2P6NAQ0</accession>
<dbReference type="PANTHER" id="PTHR19969:SF5">
    <property type="entry name" value="CRK-LIKE PROTEIN"/>
    <property type="match status" value="1"/>
</dbReference>
<evidence type="ECO:0000313" key="4">
    <source>
        <dbReference type="EMBL" id="PRP81026.1"/>
    </source>
</evidence>
<keyword evidence="5" id="KW-1185">Reference proteome</keyword>
<dbReference type="InParanoid" id="A0A2P6NAQ0"/>
<keyword evidence="1 2" id="KW-0727">SH2 domain</keyword>
<sequence length="129" mass="15041">MTNEDTPTRKTQPESMSMMDAPWFYGQMTRREASEMMVGKPNGSFLLRHCNSYQGDYALTVVINDRIRHYQIASGRYGHPYTLILHNDRIACTSLEQIVVHFRWLMVSPCGLLTRQRRHHARKSVNLSQ</sequence>
<gene>
    <name evidence="4" type="ORF">PROFUN_11178</name>
</gene>
<dbReference type="GO" id="GO:0016301">
    <property type="term" value="F:kinase activity"/>
    <property type="evidence" value="ECO:0007669"/>
    <property type="project" value="UniProtKB-KW"/>
</dbReference>
<reference evidence="4 5" key="1">
    <citation type="journal article" date="2018" name="Genome Biol. Evol.">
        <title>Multiple Roots of Fruiting Body Formation in Amoebozoa.</title>
        <authorList>
            <person name="Hillmann F."/>
            <person name="Forbes G."/>
            <person name="Novohradska S."/>
            <person name="Ferling I."/>
            <person name="Riege K."/>
            <person name="Groth M."/>
            <person name="Westermann M."/>
            <person name="Marz M."/>
            <person name="Spaller T."/>
            <person name="Winckler T."/>
            <person name="Schaap P."/>
            <person name="Glockner G."/>
        </authorList>
    </citation>
    <scope>NUCLEOTIDE SEQUENCE [LARGE SCALE GENOMIC DNA]</scope>
    <source>
        <strain evidence="4 5">Jena</strain>
    </source>
</reference>
<dbReference type="OrthoDB" id="25715at2759"/>
<dbReference type="AlphaFoldDB" id="A0A2P6NAQ0"/>
<feature type="domain" description="SH2" evidence="3">
    <location>
        <begin position="23"/>
        <end position="103"/>
    </location>
</feature>
<dbReference type="GO" id="GO:0007167">
    <property type="term" value="P:enzyme-linked receptor protein signaling pathway"/>
    <property type="evidence" value="ECO:0007669"/>
    <property type="project" value="TreeGrafter"/>
</dbReference>
<dbReference type="InterPro" id="IPR000980">
    <property type="entry name" value="SH2"/>
</dbReference>
<evidence type="ECO:0000256" key="1">
    <source>
        <dbReference type="ARBA" id="ARBA00022999"/>
    </source>
</evidence>
<evidence type="ECO:0000256" key="2">
    <source>
        <dbReference type="PROSITE-ProRule" id="PRU00191"/>
    </source>
</evidence>
<keyword evidence="4" id="KW-0418">Kinase</keyword>
<name>A0A2P6NAQ0_9EUKA</name>
<proteinExistence type="predicted"/>
<dbReference type="SUPFAM" id="SSF55550">
    <property type="entry name" value="SH2 domain"/>
    <property type="match status" value="1"/>
</dbReference>
<dbReference type="GO" id="GO:0016477">
    <property type="term" value="P:cell migration"/>
    <property type="evidence" value="ECO:0007669"/>
    <property type="project" value="TreeGrafter"/>
</dbReference>
<dbReference type="EMBL" id="MDYQ01000132">
    <property type="protein sequence ID" value="PRP81026.1"/>
    <property type="molecule type" value="Genomic_DNA"/>
</dbReference>
<dbReference type="SMART" id="SM00252">
    <property type="entry name" value="SH2"/>
    <property type="match status" value="1"/>
</dbReference>
<organism evidence="4 5">
    <name type="scientific">Planoprotostelium fungivorum</name>
    <dbReference type="NCBI Taxonomy" id="1890364"/>
    <lineage>
        <taxon>Eukaryota</taxon>
        <taxon>Amoebozoa</taxon>
        <taxon>Evosea</taxon>
        <taxon>Variosea</taxon>
        <taxon>Cavosteliida</taxon>
        <taxon>Cavosteliaceae</taxon>
        <taxon>Planoprotostelium</taxon>
    </lineage>
</organism>
<dbReference type="CDD" id="cd00173">
    <property type="entry name" value="SH2"/>
    <property type="match status" value="1"/>
</dbReference>
<dbReference type="InterPro" id="IPR036860">
    <property type="entry name" value="SH2_dom_sf"/>
</dbReference>
<dbReference type="STRING" id="1890364.A0A2P6NAQ0"/>
<protein>
    <submittedName>
        <fullName evidence="4">Phosphoinositide-3-kinase, regulatory subunit 3a (Gamma)</fullName>
    </submittedName>
</protein>
<dbReference type="Gene3D" id="3.30.505.10">
    <property type="entry name" value="SH2 domain"/>
    <property type="match status" value="1"/>
</dbReference>
<comment type="caution">
    <text evidence="4">The sequence shown here is derived from an EMBL/GenBank/DDBJ whole genome shotgun (WGS) entry which is preliminary data.</text>
</comment>
<dbReference type="PROSITE" id="PS50001">
    <property type="entry name" value="SH2"/>
    <property type="match status" value="1"/>
</dbReference>
<dbReference type="InterPro" id="IPR051184">
    <property type="entry name" value="Tyrosine-phos_adapter"/>
</dbReference>
<dbReference type="PANTHER" id="PTHR19969">
    <property type="entry name" value="SH2-SH3 ADAPTOR PROTEIN-RELATED"/>
    <property type="match status" value="1"/>
</dbReference>
<dbReference type="Proteomes" id="UP000241769">
    <property type="component" value="Unassembled WGS sequence"/>
</dbReference>
<dbReference type="PRINTS" id="PR00401">
    <property type="entry name" value="SH2DOMAIN"/>
</dbReference>
<evidence type="ECO:0000313" key="5">
    <source>
        <dbReference type="Proteomes" id="UP000241769"/>
    </source>
</evidence>
<dbReference type="GO" id="GO:0035591">
    <property type="term" value="F:signaling adaptor activity"/>
    <property type="evidence" value="ECO:0007669"/>
    <property type="project" value="TreeGrafter"/>
</dbReference>
<evidence type="ECO:0000259" key="3">
    <source>
        <dbReference type="PROSITE" id="PS50001"/>
    </source>
</evidence>
<dbReference type="Pfam" id="PF00017">
    <property type="entry name" value="SH2"/>
    <property type="match status" value="1"/>
</dbReference>